<dbReference type="RefSeq" id="WP_173415640.1">
    <property type="nucleotide sequence ID" value="NZ_CP054139.1"/>
</dbReference>
<keyword evidence="4" id="KW-1185">Reference proteome</keyword>
<dbReference type="PROSITE" id="PS51257">
    <property type="entry name" value="PROKAR_LIPOPROTEIN"/>
    <property type="match status" value="1"/>
</dbReference>
<dbReference type="KEGG" id="mmab:HQ865_14830"/>
<protein>
    <submittedName>
        <fullName evidence="3">Tetratricopeptide repeat protein</fullName>
    </submittedName>
</protein>
<dbReference type="InterPro" id="IPR019734">
    <property type="entry name" value="TPR_rpt"/>
</dbReference>
<dbReference type="Pfam" id="PF13174">
    <property type="entry name" value="TPR_6"/>
    <property type="match status" value="1"/>
</dbReference>
<evidence type="ECO:0000313" key="3">
    <source>
        <dbReference type="EMBL" id="QKJ30971.1"/>
    </source>
</evidence>
<dbReference type="Gene3D" id="1.25.40.10">
    <property type="entry name" value="Tetratricopeptide repeat domain"/>
    <property type="match status" value="4"/>
</dbReference>
<evidence type="ECO:0000256" key="2">
    <source>
        <dbReference type="SAM" id="MobiDB-lite"/>
    </source>
</evidence>
<feature type="repeat" description="TPR" evidence="1">
    <location>
        <begin position="301"/>
        <end position="334"/>
    </location>
</feature>
<organism evidence="3 4">
    <name type="scientific">Mucilaginibacter mali</name>
    <dbReference type="NCBI Taxonomy" id="2740462"/>
    <lineage>
        <taxon>Bacteria</taxon>
        <taxon>Pseudomonadati</taxon>
        <taxon>Bacteroidota</taxon>
        <taxon>Sphingobacteriia</taxon>
        <taxon>Sphingobacteriales</taxon>
        <taxon>Sphingobacteriaceae</taxon>
        <taxon>Mucilaginibacter</taxon>
    </lineage>
</organism>
<feature type="region of interest" description="Disordered" evidence="2">
    <location>
        <begin position="768"/>
        <end position="832"/>
    </location>
</feature>
<accession>A0A7D4Q8V3</accession>
<evidence type="ECO:0000313" key="4">
    <source>
        <dbReference type="Proteomes" id="UP000505355"/>
    </source>
</evidence>
<feature type="compositionally biased region" description="Low complexity" evidence="2">
    <location>
        <begin position="768"/>
        <end position="803"/>
    </location>
</feature>
<sequence length="960" mass="109201">MKRASTLYSFRYLAFTVLASLLAIGCSLEKESGFNRTMQNLTAHYNILFNANDLLRQKQEVYQTSYIDAYNQLLSVYQDTAAHPNNAVDKELEAAITKANTIISVKEQSHYIGDAYLVLGKANHLYGHYFNAIEFFRYVTLSFPKQKALVQEARVWQARSAIYLNQMDQAKELIDSTIKNVNPKKSITGDVYGTALQYHMNMGEYTDAEAMAKLAVKYANTKQERLRRTFILAQLQELNREQQDAYQNYSKVVKSNASFEMAFNADLNRIRLEDEHANRSLTRMERLKRLLRDDKNVDFTDQIYYQIGLLYLAGNDIDNAIKNFQLSVRYSTKNQNQKGLSYLRLADISFKNQGNYVKAKKYYDSTLLNLSPTYPDYTQIQKKNNNLQVLADRLQIIGHEDTLQTLAKLDEKDRNARIEEMVNRHTQQLQASASAIDPLNNAYTNSIAAGGSSATGTSSFYFYNSASIANGYASFKRVWGNRKLEDNWRRSRHISGDAVAATPTQFQNADPDAVATPANSKTVDEISSNNYKQELLQNLPLTPQKLDQSNQRVYNAYTDIANFYRDILDDKKEAIEAYQTLLTRYPNDPNKPAVFYSLYRLYFETGNAVRADEYKNRLLKDYASSIYAQVITDPDYSKRIDDRDAGFNLLYNQVYDLYAKRKYADVINKADSLLRVYPGSKFAAQLNYLRAISNGHKEKFDPFRSELLAITQKYPNDRLITPLINQHIVYLEENKAKMSAREFALMDNDPSEEPFIPATVPSQPVVKAPVQNQPQQKPVVQNQQPVKQTITPPANNNPVTQQQVPPPVNNPVVNNTQPPAATNPAPGNPSVTPTAPAVKSIFSLKDSTNYYFVVNVSTGTVNLSSSRFGIGQFNRANYQGTGISHQLKNAGDNNQLVYVGRFNNITAVKNYARAIIPLMPQIMKVPADKYTFFIITQENLDKLADKKTLDSYIDFYQKNY</sequence>
<dbReference type="Proteomes" id="UP000505355">
    <property type="component" value="Chromosome"/>
</dbReference>
<dbReference type="PROSITE" id="PS50005">
    <property type="entry name" value="TPR"/>
    <property type="match status" value="1"/>
</dbReference>
<dbReference type="EMBL" id="CP054139">
    <property type="protein sequence ID" value="QKJ30971.1"/>
    <property type="molecule type" value="Genomic_DNA"/>
</dbReference>
<keyword evidence="1" id="KW-0802">TPR repeat</keyword>
<dbReference type="SMART" id="SM00028">
    <property type="entry name" value="TPR"/>
    <property type="match status" value="4"/>
</dbReference>
<proteinExistence type="predicted"/>
<gene>
    <name evidence="3" type="ORF">HQ865_14830</name>
</gene>
<dbReference type="SUPFAM" id="SSF48452">
    <property type="entry name" value="TPR-like"/>
    <property type="match status" value="1"/>
</dbReference>
<dbReference type="AlphaFoldDB" id="A0A7D4Q8V3"/>
<reference evidence="3 4" key="1">
    <citation type="submission" date="2020-05" db="EMBL/GenBank/DDBJ databases">
        <title>Mucilaginibacter mali sp. nov.</title>
        <authorList>
            <person name="Kim H.S."/>
            <person name="Lee K.C."/>
            <person name="Suh M.K."/>
            <person name="Kim J.-S."/>
            <person name="Han K.-I."/>
            <person name="Eom M.K."/>
            <person name="Shin Y.K."/>
            <person name="Lee J.-S."/>
        </authorList>
    </citation>
    <scope>NUCLEOTIDE SEQUENCE [LARGE SCALE GENOMIC DNA]</scope>
    <source>
        <strain evidence="3 4">G2-14</strain>
    </source>
</reference>
<feature type="compositionally biased region" description="Low complexity" evidence="2">
    <location>
        <begin position="810"/>
        <end position="829"/>
    </location>
</feature>
<dbReference type="InterPro" id="IPR011990">
    <property type="entry name" value="TPR-like_helical_dom_sf"/>
</dbReference>
<name>A0A7D4Q8V3_9SPHI</name>
<evidence type="ECO:0000256" key="1">
    <source>
        <dbReference type="PROSITE-ProRule" id="PRU00339"/>
    </source>
</evidence>